<dbReference type="CDD" id="cd04724">
    <property type="entry name" value="Tryptophan_synthase_alpha"/>
    <property type="match status" value="1"/>
</dbReference>
<evidence type="ECO:0000256" key="5">
    <source>
        <dbReference type="ARBA" id="ARBA00022822"/>
    </source>
</evidence>
<keyword evidence="6 9" id="KW-0057">Aromatic amino acid biosynthesis</keyword>
<dbReference type="InterPro" id="IPR013785">
    <property type="entry name" value="Aldolase_TIM"/>
</dbReference>
<comment type="similarity">
    <text evidence="9 10">Belongs to the TrpA family.</text>
</comment>
<dbReference type="EC" id="4.2.1.20" evidence="9"/>
<keyword evidence="5 9" id="KW-0822">Tryptophan biosynthesis</keyword>
<accession>A0A6N9H9V0</accession>
<evidence type="ECO:0000256" key="6">
    <source>
        <dbReference type="ARBA" id="ARBA00023141"/>
    </source>
</evidence>
<dbReference type="InterPro" id="IPR018204">
    <property type="entry name" value="Trp_synthase_alpha_AS"/>
</dbReference>
<evidence type="ECO:0000313" key="11">
    <source>
        <dbReference type="EMBL" id="MYM20526.1"/>
    </source>
</evidence>
<dbReference type="GO" id="GO:0004834">
    <property type="term" value="F:tryptophan synthase activity"/>
    <property type="evidence" value="ECO:0007669"/>
    <property type="project" value="UniProtKB-UniRule"/>
</dbReference>
<feature type="active site" description="Proton acceptor" evidence="9">
    <location>
        <position position="51"/>
    </location>
</feature>
<gene>
    <name evidence="9" type="primary">trpA</name>
    <name evidence="11" type="ORF">GSY69_11260</name>
</gene>
<dbReference type="Proteomes" id="UP000469215">
    <property type="component" value="Unassembled WGS sequence"/>
</dbReference>
<evidence type="ECO:0000256" key="10">
    <source>
        <dbReference type="RuleBase" id="RU003662"/>
    </source>
</evidence>
<evidence type="ECO:0000256" key="3">
    <source>
        <dbReference type="ARBA" id="ARBA00011270"/>
    </source>
</evidence>
<protein>
    <recommendedName>
        <fullName evidence="9">Tryptophan synthase alpha chain</fullName>
        <ecNumber evidence="9">4.2.1.20</ecNumber>
    </recommendedName>
</protein>
<evidence type="ECO:0000256" key="1">
    <source>
        <dbReference type="ARBA" id="ARBA00003365"/>
    </source>
</evidence>
<dbReference type="EMBL" id="WWEQ01000058">
    <property type="protein sequence ID" value="MYM20526.1"/>
    <property type="molecule type" value="Genomic_DNA"/>
</dbReference>
<dbReference type="NCBIfam" id="TIGR00262">
    <property type="entry name" value="trpA"/>
    <property type="match status" value="1"/>
</dbReference>
<organism evidence="11 12">
    <name type="scientific">Brevibacterium rongguiense</name>
    <dbReference type="NCBI Taxonomy" id="2695267"/>
    <lineage>
        <taxon>Bacteria</taxon>
        <taxon>Bacillati</taxon>
        <taxon>Actinomycetota</taxon>
        <taxon>Actinomycetes</taxon>
        <taxon>Micrococcales</taxon>
        <taxon>Brevibacteriaceae</taxon>
        <taxon>Brevibacterium</taxon>
    </lineage>
</organism>
<keyword evidence="7 9" id="KW-0456">Lyase</keyword>
<evidence type="ECO:0000256" key="7">
    <source>
        <dbReference type="ARBA" id="ARBA00023239"/>
    </source>
</evidence>
<feature type="active site" description="Proton acceptor" evidence="9">
    <location>
        <position position="62"/>
    </location>
</feature>
<dbReference type="RefSeq" id="WP_160953940.1">
    <property type="nucleotide sequence ID" value="NZ_WWEQ01000058.1"/>
</dbReference>
<dbReference type="Pfam" id="PF00290">
    <property type="entry name" value="Trp_syntA"/>
    <property type="match status" value="1"/>
</dbReference>
<dbReference type="UniPathway" id="UPA00035">
    <property type="reaction ID" value="UER00044"/>
</dbReference>
<comment type="catalytic activity">
    <reaction evidence="8 9">
        <text>(1S,2R)-1-C-(indol-3-yl)glycerol 3-phosphate + L-serine = D-glyceraldehyde 3-phosphate + L-tryptophan + H2O</text>
        <dbReference type="Rhea" id="RHEA:10532"/>
        <dbReference type="ChEBI" id="CHEBI:15377"/>
        <dbReference type="ChEBI" id="CHEBI:33384"/>
        <dbReference type="ChEBI" id="CHEBI:57912"/>
        <dbReference type="ChEBI" id="CHEBI:58866"/>
        <dbReference type="ChEBI" id="CHEBI:59776"/>
        <dbReference type="EC" id="4.2.1.20"/>
    </reaction>
</comment>
<dbReference type="InterPro" id="IPR002028">
    <property type="entry name" value="Trp_synthase_suA"/>
</dbReference>
<proteinExistence type="inferred from homology"/>
<sequence>MTASTAAALDAAAAAGRSAALIGYLPVGFPDVPGSLAAMEAMVAAGCDIVEVGLPYSDPGMDGPVIQRAVETALDGGVRTRDALRAVEAVAAAGGTPVIMSYWNLVLQYGVDDFARDLAAAGGAGIITPDLIPDEAAHWLAASDEHGLDRIFLAAPSSTPERLDRIASASRGFVYAASTMGVTGARASVDDHARELVDRVRGAGAERVCVGLGVSNGAQAAQVAQFADGVIVGSALVRALSADGVDGVAALTADLAAGVGA</sequence>
<comment type="function">
    <text evidence="1 9">The alpha subunit is responsible for the aldol cleavage of indoleglycerol phosphate to indole and glyceraldehyde 3-phosphate.</text>
</comment>
<evidence type="ECO:0000256" key="2">
    <source>
        <dbReference type="ARBA" id="ARBA00004733"/>
    </source>
</evidence>
<dbReference type="PROSITE" id="PS00167">
    <property type="entry name" value="TRP_SYNTHASE_ALPHA"/>
    <property type="match status" value="1"/>
</dbReference>
<dbReference type="PANTHER" id="PTHR43406:SF1">
    <property type="entry name" value="TRYPTOPHAN SYNTHASE ALPHA CHAIN, CHLOROPLASTIC"/>
    <property type="match status" value="1"/>
</dbReference>
<dbReference type="SUPFAM" id="SSF51366">
    <property type="entry name" value="Ribulose-phoshate binding barrel"/>
    <property type="match status" value="1"/>
</dbReference>
<comment type="caution">
    <text evidence="11">The sequence shown here is derived from an EMBL/GenBank/DDBJ whole genome shotgun (WGS) entry which is preliminary data.</text>
</comment>
<name>A0A6N9H9V0_9MICO</name>
<dbReference type="PANTHER" id="PTHR43406">
    <property type="entry name" value="TRYPTOPHAN SYNTHASE, ALPHA CHAIN"/>
    <property type="match status" value="1"/>
</dbReference>
<evidence type="ECO:0000256" key="4">
    <source>
        <dbReference type="ARBA" id="ARBA00022605"/>
    </source>
</evidence>
<reference evidence="11 12" key="1">
    <citation type="submission" date="2020-01" db="EMBL/GenBank/DDBJ databases">
        <authorList>
            <person name="Deng T."/>
        </authorList>
    </citation>
    <scope>NUCLEOTIDE SEQUENCE [LARGE SCALE GENOMIC DNA]</scope>
    <source>
        <strain evidence="11 12">5221</strain>
    </source>
</reference>
<dbReference type="InterPro" id="IPR011060">
    <property type="entry name" value="RibuloseP-bd_barrel"/>
</dbReference>
<keyword evidence="12" id="KW-1185">Reference proteome</keyword>
<dbReference type="AlphaFoldDB" id="A0A6N9H9V0"/>
<comment type="pathway">
    <text evidence="2 9">Amino-acid biosynthesis; L-tryptophan biosynthesis; L-tryptophan from chorismate: step 5/5.</text>
</comment>
<dbReference type="Gene3D" id="3.20.20.70">
    <property type="entry name" value="Aldolase class I"/>
    <property type="match status" value="1"/>
</dbReference>
<dbReference type="HAMAP" id="MF_00131">
    <property type="entry name" value="Trp_synth_alpha"/>
    <property type="match status" value="1"/>
</dbReference>
<evidence type="ECO:0000256" key="9">
    <source>
        <dbReference type="HAMAP-Rule" id="MF_00131"/>
    </source>
</evidence>
<dbReference type="GO" id="GO:0005829">
    <property type="term" value="C:cytosol"/>
    <property type="evidence" value="ECO:0007669"/>
    <property type="project" value="TreeGrafter"/>
</dbReference>
<evidence type="ECO:0000256" key="8">
    <source>
        <dbReference type="ARBA" id="ARBA00049047"/>
    </source>
</evidence>
<evidence type="ECO:0000313" key="12">
    <source>
        <dbReference type="Proteomes" id="UP000469215"/>
    </source>
</evidence>
<keyword evidence="4 9" id="KW-0028">Amino-acid biosynthesis</keyword>
<comment type="subunit">
    <text evidence="3 9">Tetramer of two alpha and two beta chains.</text>
</comment>
<dbReference type="FunFam" id="3.20.20.70:FF:000037">
    <property type="entry name" value="Tryptophan synthase alpha chain"/>
    <property type="match status" value="1"/>
</dbReference>